<accession>A0A9D4L1T3</accession>
<proteinExistence type="predicted"/>
<keyword evidence="2" id="KW-1185">Reference proteome</keyword>
<organism evidence="1 2">
    <name type="scientific">Dreissena polymorpha</name>
    <name type="common">Zebra mussel</name>
    <name type="synonym">Mytilus polymorpha</name>
    <dbReference type="NCBI Taxonomy" id="45954"/>
    <lineage>
        <taxon>Eukaryota</taxon>
        <taxon>Metazoa</taxon>
        <taxon>Spiralia</taxon>
        <taxon>Lophotrochozoa</taxon>
        <taxon>Mollusca</taxon>
        <taxon>Bivalvia</taxon>
        <taxon>Autobranchia</taxon>
        <taxon>Heteroconchia</taxon>
        <taxon>Euheterodonta</taxon>
        <taxon>Imparidentia</taxon>
        <taxon>Neoheterodontei</taxon>
        <taxon>Myida</taxon>
        <taxon>Dreissenoidea</taxon>
        <taxon>Dreissenidae</taxon>
        <taxon>Dreissena</taxon>
    </lineage>
</organism>
<dbReference type="EMBL" id="JAIWYP010000003">
    <property type="protein sequence ID" value="KAH3850265.1"/>
    <property type="molecule type" value="Genomic_DNA"/>
</dbReference>
<protein>
    <submittedName>
        <fullName evidence="1">Uncharacterized protein</fullName>
    </submittedName>
</protein>
<evidence type="ECO:0000313" key="1">
    <source>
        <dbReference type="EMBL" id="KAH3850265.1"/>
    </source>
</evidence>
<dbReference type="AlphaFoldDB" id="A0A9D4L1T3"/>
<dbReference type="Proteomes" id="UP000828390">
    <property type="component" value="Unassembled WGS sequence"/>
</dbReference>
<gene>
    <name evidence="1" type="ORF">DPMN_092673</name>
</gene>
<reference evidence="1" key="2">
    <citation type="submission" date="2020-11" db="EMBL/GenBank/DDBJ databases">
        <authorList>
            <person name="McCartney M.A."/>
            <person name="Auch B."/>
            <person name="Kono T."/>
            <person name="Mallez S."/>
            <person name="Becker A."/>
            <person name="Gohl D.M."/>
            <person name="Silverstein K.A.T."/>
            <person name="Koren S."/>
            <person name="Bechman K.B."/>
            <person name="Herman A."/>
            <person name="Abrahante J.E."/>
            <person name="Garbe J."/>
        </authorList>
    </citation>
    <scope>NUCLEOTIDE SEQUENCE</scope>
    <source>
        <strain evidence="1">Duluth1</strain>
        <tissue evidence="1">Whole animal</tissue>
    </source>
</reference>
<reference evidence="1" key="1">
    <citation type="journal article" date="2019" name="bioRxiv">
        <title>The Genome of the Zebra Mussel, Dreissena polymorpha: A Resource for Invasive Species Research.</title>
        <authorList>
            <person name="McCartney M.A."/>
            <person name="Auch B."/>
            <person name="Kono T."/>
            <person name="Mallez S."/>
            <person name="Zhang Y."/>
            <person name="Obille A."/>
            <person name="Becker A."/>
            <person name="Abrahante J.E."/>
            <person name="Garbe J."/>
            <person name="Badalamenti J.P."/>
            <person name="Herman A."/>
            <person name="Mangelson H."/>
            <person name="Liachko I."/>
            <person name="Sullivan S."/>
            <person name="Sone E.D."/>
            <person name="Koren S."/>
            <person name="Silverstein K.A.T."/>
            <person name="Beckman K.B."/>
            <person name="Gohl D.M."/>
        </authorList>
    </citation>
    <scope>NUCLEOTIDE SEQUENCE</scope>
    <source>
        <strain evidence="1">Duluth1</strain>
        <tissue evidence="1">Whole animal</tissue>
    </source>
</reference>
<name>A0A9D4L1T3_DREPO</name>
<comment type="caution">
    <text evidence="1">The sequence shown here is derived from an EMBL/GenBank/DDBJ whole genome shotgun (WGS) entry which is preliminary data.</text>
</comment>
<evidence type="ECO:0000313" key="2">
    <source>
        <dbReference type="Proteomes" id="UP000828390"/>
    </source>
</evidence>
<sequence>MGLFIALHEMSGLNVGQFWALALLKAILFDTANGEKLWVIRSFEDKFTIGATF</sequence>